<keyword evidence="3" id="KW-1185">Reference proteome</keyword>
<dbReference type="AlphaFoldDB" id="D8JT86"/>
<organism evidence="2 3">
    <name type="scientific">Hyphomicrobium denitrificans (strain ATCC 51888 / DSM 1869 / NCIMB 11706 / TK 0415)</name>
    <dbReference type="NCBI Taxonomy" id="582899"/>
    <lineage>
        <taxon>Bacteria</taxon>
        <taxon>Pseudomonadati</taxon>
        <taxon>Pseudomonadota</taxon>
        <taxon>Alphaproteobacteria</taxon>
        <taxon>Hyphomicrobiales</taxon>
        <taxon>Hyphomicrobiaceae</taxon>
        <taxon>Hyphomicrobium</taxon>
    </lineage>
</organism>
<name>D8JT86_HYPDA</name>
<feature type="region of interest" description="Disordered" evidence="1">
    <location>
        <begin position="1"/>
        <end position="36"/>
    </location>
</feature>
<dbReference type="HOGENOM" id="CLU_3356628_0_0_5"/>
<sequence length="36" mass="4267">MQMTDSRRRQIQARQRKAKNAAKRAAKIAKRERNQA</sequence>
<dbReference type="KEGG" id="hdn:Hden_2608"/>
<evidence type="ECO:0000313" key="3">
    <source>
        <dbReference type="Proteomes" id="UP000002033"/>
    </source>
</evidence>
<evidence type="ECO:0000256" key="1">
    <source>
        <dbReference type="SAM" id="MobiDB-lite"/>
    </source>
</evidence>
<gene>
    <name evidence="2" type="ordered locus">Hden_2608</name>
</gene>
<proteinExistence type="predicted"/>
<feature type="compositionally biased region" description="Basic residues" evidence="1">
    <location>
        <begin position="9"/>
        <end position="28"/>
    </location>
</feature>
<accession>D8JT86</accession>
<protein>
    <submittedName>
        <fullName evidence="2">Uncharacterized protein</fullName>
    </submittedName>
</protein>
<dbReference type="Proteomes" id="UP000002033">
    <property type="component" value="Chromosome"/>
</dbReference>
<reference evidence="3" key="1">
    <citation type="journal article" date="2011" name="J. Bacteriol.">
        <title>Genome sequences of eight morphologically diverse alphaproteobacteria.</title>
        <authorList>
            <consortium name="US DOE Joint Genome Institute"/>
            <person name="Brown P.J."/>
            <person name="Kysela D.T."/>
            <person name="Buechlein A."/>
            <person name="Hemmerich C."/>
            <person name="Brun Y.V."/>
        </authorList>
    </citation>
    <scope>NUCLEOTIDE SEQUENCE [LARGE SCALE GENOMIC DNA]</scope>
    <source>
        <strain evidence="3">ATCC 51888 / DSM 1869 / NCIB 11706 / TK 0415</strain>
    </source>
</reference>
<dbReference type="EMBL" id="CP002083">
    <property type="protein sequence ID" value="ADJ24404.1"/>
    <property type="molecule type" value="Genomic_DNA"/>
</dbReference>
<evidence type="ECO:0000313" key="2">
    <source>
        <dbReference type="EMBL" id="ADJ24404.1"/>
    </source>
</evidence>